<protein>
    <submittedName>
        <fullName evidence="1">Uncharacterized protein</fullName>
    </submittedName>
</protein>
<dbReference type="Proteomes" id="UP000306324">
    <property type="component" value="Unassembled WGS sequence"/>
</dbReference>
<name>A0A5S4EHQ1_9PROT</name>
<sequence>MPGVDHECGQTQGIQYAAIHCHVLSINSEARCPRCAGLPCHLPWG</sequence>
<organism evidence="1 2">
    <name type="scientific">Candidatus Accumulibacter phosphatis</name>
    <dbReference type="NCBI Taxonomy" id="327160"/>
    <lineage>
        <taxon>Bacteria</taxon>
        <taxon>Pseudomonadati</taxon>
        <taxon>Pseudomonadota</taxon>
        <taxon>Betaproteobacteria</taxon>
        <taxon>Candidatus Accumulibacter</taxon>
    </lineage>
</organism>
<evidence type="ECO:0000313" key="2">
    <source>
        <dbReference type="Proteomes" id="UP000306324"/>
    </source>
</evidence>
<accession>A0A5S4EHQ1</accession>
<proteinExistence type="predicted"/>
<keyword evidence="2" id="KW-1185">Reference proteome</keyword>
<dbReference type="EMBL" id="SWAD01000147">
    <property type="protein sequence ID" value="TMQ74814.1"/>
    <property type="molecule type" value="Genomic_DNA"/>
</dbReference>
<gene>
    <name evidence="1" type="ORF">ACCUM_2890</name>
</gene>
<dbReference type="AlphaFoldDB" id="A0A5S4EHQ1"/>
<reference evidence="1 2" key="1">
    <citation type="submission" date="2019-04" db="EMBL/GenBank/DDBJ databases">
        <title>A novel phosphate-accumulating bacterium identified in bioreactor for phosphate removal from wastewater.</title>
        <authorList>
            <person name="Kotlyarov R.Y."/>
            <person name="Beletsky A.V."/>
            <person name="Kallistova A.Y."/>
            <person name="Dorofeev A.G."/>
            <person name="Nikolaev Y.Y."/>
            <person name="Pimenov N.V."/>
            <person name="Ravin N.V."/>
            <person name="Mardanov A.V."/>
        </authorList>
    </citation>
    <scope>NUCLEOTIDE SEQUENCE [LARGE SCALE GENOMIC DNA]</scope>
    <source>
        <strain evidence="1 2">Bin19</strain>
    </source>
</reference>
<comment type="caution">
    <text evidence="1">The sequence shown here is derived from an EMBL/GenBank/DDBJ whole genome shotgun (WGS) entry which is preliminary data.</text>
</comment>
<evidence type="ECO:0000313" key="1">
    <source>
        <dbReference type="EMBL" id="TMQ74814.1"/>
    </source>
</evidence>